<dbReference type="SUPFAM" id="SSF55729">
    <property type="entry name" value="Acyl-CoA N-acyltransferases (Nat)"/>
    <property type="match status" value="1"/>
</dbReference>
<dbReference type="InterPro" id="IPR000182">
    <property type="entry name" value="GNAT_dom"/>
</dbReference>
<dbReference type="EMBL" id="NOJY02000031">
    <property type="protein sequence ID" value="RDY26253.1"/>
    <property type="molecule type" value="Genomic_DNA"/>
</dbReference>
<dbReference type="AlphaFoldDB" id="A0A371J0L4"/>
<gene>
    <name evidence="2" type="ORF">CHL78_014240</name>
</gene>
<dbReference type="PROSITE" id="PS51186">
    <property type="entry name" value="GNAT"/>
    <property type="match status" value="1"/>
</dbReference>
<dbReference type="Gene3D" id="3.40.630.30">
    <property type="match status" value="1"/>
</dbReference>
<proteinExistence type="predicted"/>
<accession>A0A371J0L4</accession>
<dbReference type="Pfam" id="PF13302">
    <property type="entry name" value="Acetyltransf_3"/>
    <property type="match status" value="1"/>
</dbReference>
<comment type="caution">
    <text evidence="2">The sequence shown here is derived from an EMBL/GenBank/DDBJ whole genome shotgun (WGS) entry which is preliminary data.</text>
</comment>
<dbReference type="Proteomes" id="UP000215694">
    <property type="component" value="Unassembled WGS sequence"/>
</dbReference>
<evidence type="ECO:0000313" key="2">
    <source>
        <dbReference type="EMBL" id="RDY26253.1"/>
    </source>
</evidence>
<dbReference type="InterPro" id="IPR016181">
    <property type="entry name" value="Acyl_CoA_acyltransferase"/>
</dbReference>
<keyword evidence="2" id="KW-0808">Transferase</keyword>
<evidence type="ECO:0000259" key="1">
    <source>
        <dbReference type="PROSITE" id="PS51186"/>
    </source>
</evidence>
<evidence type="ECO:0000313" key="3">
    <source>
        <dbReference type="Proteomes" id="UP000215694"/>
    </source>
</evidence>
<feature type="domain" description="N-acetyltransferase" evidence="1">
    <location>
        <begin position="25"/>
        <end position="170"/>
    </location>
</feature>
<dbReference type="GO" id="GO:0016747">
    <property type="term" value="F:acyltransferase activity, transferring groups other than amino-acyl groups"/>
    <property type="evidence" value="ECO:0007669"/>
    <property type="project" value="InterPro"/>
</dbReference>
<dbReference type="OrthoDB" id="9785602at2"/>
<dbReference type="RefSeq" id="WP_094367138.1">
    <property type="nucleotide sequence ID" value="NZ_NOJY02000031.1"/>
</dbReference>
<reference evidence="2 3" key="1">
    <citation type="journal article" date="2017" name="Genome Announc.">
        <title>Draft Genome Sequence of Romboutsia weinsteinii sp. nov. Strain CCRI-19649(T) Isolated from Surface Water.</title>
        <authorList>
            <person name="Maheux A.F."/>
            <person name="Boudreau D.K."/>
            <person name="Berube E."/>
            <person name="Boissinot M."/>
            <person name="Cantin P."/>
            <person name="Raymond F."/>
            <person name="Corbeil J."/>
            <person name="Omar R.F."/>
            <person name="Bergeron M.G."/>
        </authorList>
    </citation>
    <scope>NUCLEOTIDE SEQUENCE [LARGE SCALE GENOMIC DNA]</scope>
    <source>
        <strain evidence="2 3">CCRI-19649</strain>
    </source>
</reference>
<protein>
    <submittedName>
        <fullName evidence="2">N-acetyltransferase</fullName>
    </submittedName>
</protein>
<name>A0A371J0L4_9FIRM</name>
<keyword evidence="3" id="KW-1185">Reference proteome</keyword>
<sequence length="174" mass="20338">MYNNLCLHVPLLKELDYRQCILAQPETMSYNKGYELGLENYNNDNGCIYFEEKYWNEWYDKWVNGQPDKYYAYFKDKISGEFVGDISFRYEESKDAHCIGIVIEDKHRGNGYSTKGLILLAEKAFNDLGVDKLRNDIPIERIYAIKGHKKAGFKEICIKDGQCILVLSKEDFSK</sequence>
<organism evidence="2 3">
    <name type="scientific">Romboutsia weinsteinii</name>
    <dbReference type="NCBI Taxonomy" id="2020949"/>
    <lineage>
        <taxon>Bacteria</taxon>
        <taxon>Bacillati</taxon>
        <taxon>Bacillota</taxon>
        <taxon>Clostridia</taxon>
        <taxon>Peptostreptococcales</taxon>
        <taxon>Peptostreptococcaceae</taxon>
        <taxon>Romboutsia</taxon>
    </lineage>
</organism>